<name>A0A9P7KKK2_9AGAR</name>
<dbReference type="EMBL" id="JABCKI010000195">
    <property type="protein sequence ID" value="KAG5651810.1"/>
    <property type="molecule type" value="Genomic_DNA"/>
</dbReference>
<keyword evidence="5" id="KW-1185">Reference proteome</keyword>
<proteinExistence type="inferred from homology"/>
<accession>A0A9P7KKK2</accession>
<evidence type="ECO:0000313" key="5">
    <source>
        <dbReference type="Proteomes" id="UP000717328"/>
    </source>
</evidence>
<comment type="similarity">
    <text evidence="1">Belongs to the aldehyde dehydrogenase family.</text>
</comment>
<feature type="domain" description="Aldehyde dehydrogenase" evidence="3">
    <location>
        <begin position="1"/>
        <end position="167"/>
    </location>
</feature>
<reference evidence="4" key="2">
    <citation type="submission" date="2021-10" db="EMBL/GenBank/DDBJ databases">
        <title>Phylogenomics reveals ancestral predisposition of the termite-cultivated fungus Termitomyces towards a domesticated lifestyle.</title>
        <authorList>
            <person name="Auxier B."/>
            <person name="Grum-Grzhimaylo A."/>
            <person name="Cardenas M.E."/>
            <person name="Lodge J.D."/>
            <person name="Laessoe T."/>
            <person name="Pedersen O."/>
            <person name="Smith M.E."/>
            <person name="Kuyper T.W."/>
            <person name="Franco-Molano E.A."/>
            <person name="Baroni T.J."/>
            <person name="Aanen D.K."/>
        </authorList>
    </citation>
    <scope>NUCLEOTIDE SEQUENCE</scope>
    <source>
        <strain evidence="4">D49</strain>
    </source>
</reference>
<dbReference type="Pfam" id="PF00171">
    <property type="entry name" value="Aldedh"/>
    <property type="match status" value="1"/>
</dbReference>
<protein>
    <recommendedName>
        <fullName evidence="3">Aldehyde dehydrogenase domain-containing protein</fullName>
    </recommendedName>
</protein>
<dbReference type="OrthoDB" id="310895at2759"/>
<evidence type="ECO:0000256" key="2">
    <source>
        <dbReference type="ARBA" id="ARBA00023027"/>
    </source>
</evidence>
<dbReference type="SUPFAM" id="SSF53720">
    <property type="entry name" value="ALDH-like"/>
    <property type="match status" value="1"/>
</dbReference>
<dbReference type="InterPro" id="IPR016163">
    <property type="entry name" value="Ald_DH_C"/>
</dbReference>
<gene>
    <name evidence="4" type="ORF">H0H81_007333</name>
</gene>
<dbReference type="AlphaFoldDB" id="A0A9P7KKK2"/>
<evidence type="ECO:0000256" key="1">
    <source>
        <dbReference type="ARBA" id="ARBA00009986"/>
    </source>
</evidence>
<organism evidence="4 5">
    <name type="scientific">Sphagnurus paluster</name>
    <dbReference type="NCBI Taxonomy" id="117069"/>
    <lineage>
        <taxon>Eukaryota</taxon>
        <taxon>Fungi</taxon>
        <taxon>Dikarya</taxon>
        <taxon>Basidiomycota</taxon>
        <taxon>Agaricomycotina</taxon>
        <taxon>Agaricomycetes</taxon>
        <taxon>Agaricomycetidae</taxon>
        <taxon>Agaricales</taxon>
        <taxon>Tricholomatineae</taxon>
        <taxon>Lyophyllaceae</taxon>
        <taxon>Sphagnurus</taxon>
    </lineage>
</organism>
<sequence length="190" mass="19725">MSSNRVIVQASIASALVDAIKALSSPLQLGPLFTTALAQNVIDAVKEAVNMGAELVLGDAQAHGAMVHPQVLLGISPGMLVWDRETFGPVLGIAVVDTVEDAVQLANASEYSLTAGLWTTNMYAAQDVASRIRAGFVNINGSTVHSEPLVGARGLSGASGYGRFDVDSFTDVRVVVTHPPGRIYPLVGGV</sequence>
<comment type="caution">
    <text evidence="4">The sequence shown here is derived from an EMBL/GenBank/DDBJ whole genome shotgun (WGS) entry which is preliminary data.</text>
</comment>
<dbReference type="InterPro" id="IPR016161">
    <property type="entry name" value="Ald_DH/histidinol_DH"/>
</dbReference>
<dbReference type="GO" id="GO:0016620">
    <property type="term" value="F:oxidoreductase activity, acting on the aldehyde or oxo group of donors, NAD or NADP as acceptor"/>
    <property type="evidence" value="ECO:0007669"/>
    <property type="project" value="InterPro"/>
</dbReference>
<keyword evidence="2" id="KW-0520">NAD</keyword>
<evidence type="ECO:0000313" key="4">
    <source>
        <dbReference type="EMBL" id="KAG5651810.1"/>
    </source>
</evidence>
<dbReference type="PANTHER" id="PTHR42986:SF1">
    <property type="entry name" value="BENZALDEHYDE DEHYDROGENASE YFMT"/>
    <property type="match status" value="1"/>
</dbReference>
<dbReference type="Proteomes" id="UP000717328">
    <property type="component" value="Unassembled WGS sequence"/>
</dbReference>
<reference evidence="4" key="1">
    <citation type="submission" date="2021-02" db="EMBL/GenBank/DDBJ databases">
        <authorList>
            <person name="Nieuwenhuis M."/>
            <person name="Van De Peppel L.J.J."/>
        </authorList>
    </citation>
    <scope>NUCLEOTIDE SEQUENCE</scope>
    <source>
        <strain evidence="4">D49</strain>
    </source>
</reference>
<evidence type="ECO:0000259" key="3">
    <source>
        <dbReference type="Pfam" id="PF00171"/>
    </source>
</evidence>
<dbReference type="PANTHER" id="PTHR42986">
    <property type="entry name" value="BENZALDEHYDE DEHYDROGENASE YFMT"/>
    <property type="match status" value="1"/>
</dbReference>
<dbReference type="InterPro" id="IPR015590">
    <property type="entry name" value="Aldehyde_DH_dom"/>
</dbReference>
<dbReference type="Gene3D" id="3.40.309.10">
    <property type="entry name" value="Aldehyde Dehydrogenase, Chain A, domain 2"/>
    <property type="match status" value="1"/>
</dbReference>